<feature type="domain" description="Glycosyl transferase family 1" evidence="2">
    <location>
        <begin position="202"/>
        <end position="353"/>
    </location>
</feature>
<dbReference type="CDD" id="cd03809">
    <property type="entry name" value="GT4_MtfB-like"/>
    <property type="match status" value="1"/>
</dbReference>
<evidence type="ECO:0000256" key="1">
    <source>
        <dbReference type="ARBA" id="ARBA00022679"/>
    </source>
</evidence>
<dbReference type="PANTHER" id="PTHR46401:SF2">
    <property type="entry name" value="GLYCOSYLTRANSFERASE WBBK-RELATED"/>
    <property type="match status" value="1"/>
</dbReference>
<dbReference type="PANTHER" id="PTHR46401">
    <property type="entry name" value="GLYCOSYLTRANSFERASE WBBK-RELATED"/>
    <property type="match status" value="1"/>
</dbReference>
<name>A0A9Q6EM40_NOSLI</name>
<dbReference type="GeneID" id="57095728"/>
<dbReference type="RefSeq" id="WP_099069551.1">
    <property type="nucleotide sequence ID" value="NZ_LAHD01000017.1"/>
</dbReference>
<sequence>MKLVSYIHPIRTYLPCTGVGRHINQILLGLAEESGIELNLLFSQQWLENDGKLNPRCPLRELPKLTFPGLENPTERTWKLFGYPRMDKYLPEQTDWLYAPMETYIPVSKCPVAVTIHDVQAFEINLPWSGTWQHQWFRYKWGRWVRRALSDCRVIFTVSEFSKQRMVELLGANPQKIVVVGNGVEQSFFDIASVNCLDLKPPVEAPYTLVIGGLRQKKGGDYVLGVAKALLERKSNLKILVAGELETDYIEAAKAHSNISLLGMISDEDLPRLLRQASSLLFLSLYEGFGMPALEAMAVGTPAIVSNRASLVEVVGDAGIVVNPEETDAIAEILINLEANPSVAQEYVRRGRKHAAEHTWLRCVNRVVTALQEFA</sequence>
<dbReference type="InterPro" id="IPR001296">
    <property type="entry name" value="Glyco_trans_1"/>
</dbReference>
<dbReference type="Pfam" id="PF13439">
    <property type="entry name" value="Glyco_transf_4"/>
    <property type="match status" value="1"/>
</dbReference>
<feature type="domain" description="Glycosyltransferase subfamily 4-like N-terminal" evidence="3">
    <location>
        <begin position="18"/>
        <end position="185"/>
    </location>
</feature>
<gene>
    <name evidence="4" type="ORF">VF08_08655</name>
</gene>
<dbReference type="Gene3D" id="3.40.50.2000">
    <property type="entry name" value="Glycogen Phosphorylase B"/>
    <property type="match status" value="2"/>
</dbReference>
<dbReference type="Pfam" id="PF00534">
    <property type="entry name" value="Glycos_transf_1"/>
    <property type="match status" value="1"/>
</dbReference>
<keyword evidence="1 4" id="KW-0808">Transferase</keyword>
<evidence type="ECO:0000313" key="4">
    <source>
        <dbReference type="EMBL" id="PHK05248.1"/>
    </source>
</evidence>
<dbReference type="Proteomes" id="UP000222310">
    <property type="component" value="Unassembled WGS sequence"/>
</dbReference>
<accession>A0A9Q6EM40</accession>
<proteinExistence type="predicted"/>
<dbReference type="InterPro" id="IPR028098">
    <property type="entry name" value="Glyco_trans_4-like_N"/>
</dbReference>
<dbReference type="GO" id="GO:0016757">
    <property type="term" value="F:glycosyltransferase activity"/>
    <property type="evidence" value="ECO:0007669"/>
    <property type="project" value="InterPro"/>
</dbReference>
<reference evidence="4 5" key="1">
    <citation type="submission" date="2015-02" db="EMBL/GenBank/DDBJ databases">
        <title>Nostoc linckia genome annotation.</title>
        <authorList>
            <person name="Zhou Z."/>
        </authorList>
    </citation>
    <scope>NUCLEOTIDE SEQUENCE [LARGE SCALE GENOMIC DNA]</scope>
    <source>
        <strain evidence="5">z8</strain>
    </source>
</reference>
<evidence type="ECO:0000313" key="5">
    <source>
        <dbReference type="Proteomes" id="UP000222310"/>
    </source>
</evidence>
<dbReference type="AlphaFoldDB" id="A0A9Q6EM40"/>
<dbReference type="EMBL" id="LAHD01000017">
    <property type="protein sequence ID" value="PHK05248.1"/>
    <property type="molecule type" value="Genomic_DNA"/>
</dbReference>
<evidence type="ECO:0000259" key="3">
    <source>
        <dbReference type="Pfam" id="PF13439"/>
    </source>
</evidence>
<dbReference type="SUPFAM" id="SSF53756">
    <property type="entry name" value="UDP-Glycosyltransferase/glycogen phosphorylase"/>
    <property type="match status" value="1"/>
</dbReference>
<evidence type="ECO:0000259" key="2">
    <source>
        <dbReference type="Pfam" id="PF00534"/>
    </source>
</evidence>
<comment type="caution">
    <text evidence="4">The sequence shown here is derived from an EMBL/GenBank/DDBJ whole genome shotgun (WGS) entry which is preliminary data.</text>
</comment>
<protein>
    <submittedName>
        <fullName evidence="4">Group 1 glycosyl transferase</fullName>
    </submittedName>
</protein>
<organism evidence="4 5">
    <name type="scientific">Nostoc linckia z8</name>
    <dbReference type="NCBI Taxonomy" id="1628746"/>
    <lineage>
        <taxon>Bacteria</taxon>
        <taxon>Bacillati</taxon>
        <taxon>Cyanobacteriota</taxon>
        <taxon>Cyanophyceae</taxon>
        <taxon>Nostocales</taxon>
        <taxon>Nostocaceae</taxon>
        <taxon>Nostoc</taxon>
    </lineage>
</organism>